<keyword evidence="4" id="KW-0028">Amino-acid biosynthesis</keyword>
<evidence type="ECO:0000256" key="2">
    <source>
        <dbReference type="ARBA" id="ARBA00005525"/>
    </source>
</evidence>
<gene>
    <name evidence="10" type="primary">Acey_s0013.g1930</name>
    <name evidence="10" type="synonym">Acey-F55G1.9</name>
    <name evidence="10" type="ORF">Y032_0013g1930</name>
</gene>
<keyword evidence="11" id="KW-1185">Reference proteome</keyword>
<evidence type="ECO:0000256" key="6">
    <source>
        <dbReference type="ARBA" id="ARBA00023002"/>
    </source>
</evidence>
<dbReference type="SUPFAM" id="SSF48179">
    <property type="entry name" value="6-phosphogluconate dehydrogenase C-terminal domain-like"/>
    <property type="match status" value="1"/>
</dbReference>
<dbReference type="Pfam" id="PF03807">
    <property type="entry name" value="F420_oxidored"/>
    <property type="match status" value="1"/>
</dbReference>
<protein>
    <recommendedName>
        <fullName evidence="3">pyrroline-5-carboxylate reductase</fullName>
        <ecNumber evidence="3">1.5.1.2</ecNumber>
    </recommendedName>
</protein>
<dbReference type="InterPro" id="IPR028939">
    <property type="entry name" value="P5C_Rdtase_cat_N"/>
</dbReference>
<dbReference type="Proteomes" id="UP000024635">
    <property type="component" value="Unassembled WGS sequence"/>
</dbReference>
<dbReference type="OrthoDB" id="10263291at2759"/>
<evidence type="ECO:0000313" key="10">
    <source>
        <dbReference type="EMBL" id="EYC24489.1"/>
    </source>
</evidence>
<evidence type="ECO:0000259" key="8">
    <source>
        <dbReference type="Pfam" id="PF03807"/>
    </source>
</evidence>
<evidence type="ECO:0000256" key="3">
    <source>
        <dbReference type="ARBA" id="ARBA00012855"/>
    </source>
</evidence>
<evidence type="ECO:0000256" key="7">
    <source>
        <dbReference type="PIRSR" id="PIRSR000193-1"/>
    </source>
</evidence>
<organism evidence="10 11">
    <name type="scientific">Ancylostoma ceylanicum</name>
    <dbReference type="NCBI Taxonomy" id="53326"/>
    <lineage>
        <taxon>Eukaryota</taxon>
        <taxon>Metazoa</taxon>
        <taxon>Ecdysozoa</taxon>
        <taxon>Nematoda</taxon>
        <taxon>Chromadorea</taxon>
        <taxon>Rhabditida</taxon>
        <taxon>Rhabditina</taxon>
        <taxon>Rhabditomorpha</taxon>
        <taxon>Strongyloidea</taxon>
        <taxon>Ancylostomatidae</taxon>
        <taxon>Ancylostomatinae</taxon>
        <taxon>Ancylostoma</taxon>
    </lineage>
</organism>
<comment type="similarity">
    <text evidence="2">Belongs to the pyrroline-5-carboxylate reductase family.</text>
</comment>
<evidence type="ECO:0000256" key="4">
    <source>
        <dbReference type="ARBA" id="ARBA00022650"/>
    </source>
</evidence>
<dbReference type="GO" id="GO:0055129">
    <property type="term" value="P:L-proline biosynthetic process"/>
    <property type="evidence" value="ECO:0007669"/>
    <property type="project" value="UniProtKB-UniPathway"/>
</dbReference>
<dbReference type="PROSITE" id="PS00521">
    <property type="entry name" value="P5CR"/>
    <property type="match status" value="1"/>
</dbReference>
<keyword evidence="5 7" id="KW-0521">NADP</keyword>
<dbReference type="GO" id="GO:0004735">
    <property type="term" value="F:pyrroline-5-carboxylate reductase activity"/>
    <property type="evidence" value="ECO:0007669"/>
    <property type="project" value="UniProtKB-EC"/>
</dbReference>
<feature type="binding site" evidence="7">
    <location>
        <begin position="85"/>
        <end position="88"/>
    </location>
    <ligand>
        <name>NADP(+)</name>
        <dbReference type="ChEBI" id="CHEBI:58349"/>
    </ligand>
</feature>
<dbReference type="InterPro" id="IPR008927">
    <property type="entry name" value="6-PGluconate_DH-like_C_sf"/>
</dbReference>
<accession>A0A016V9Z8</accession>
<reference evidence="11" key="1">
    <citation type="journal article" date="2015" name="Nat. Genet.">
        <title>The genome and transcriptome of the zoonotic hookworm Ancylostoma ceylanicum identify infection-specific gene families.</title>
        <authorList>
            <person name="Schwarz E.M."/>
            <person name="Hu Y."/>
            <person name="Antoshechkin I."/>
            <person name="Miller M.M."/>
            <person name="Sternberg P.W."/>
            <person name="Aroian R.V."/>
        </authorList>
    </citation>
    <scope>NUCLEOTIDE SEQUENCE</scope>
    <source>
        <strain evidence="11">HY135</strain>
    </source>
</reference>
<dbReference type="PANTHER" id="PTHR11645:SF64">
    <property type="entry name" value="PYRROLINE-5-CARBOXYLATE REDUCTASE-RELATED"/>
    <property type="match status" value="1"/>
</dbReference>
<comment type="caution">
    <text evidence="10">The sequence shown here is derived from an EMBL/GenBank/DDBJ whole genome shotgun (WGS) entry which is preliminary data.</text>
</comment>
<name>A0A016V9Z8_9BILA</name>
<dbReference type="Gene3D" id="3.40.50.720">
    <property type="entry name" value="NAD(P)-binding Rossmann-like Domain"/>
    <property type="match status" value="1"/>
</dbReference>
<dbReference type="Gene3D" id="1.10.3730.10">
    <property type="entry name" value="ProC C-terminal domain-like"/>
    <property type="match status" value="1"/>
</dbReference>
<keyword evidence="4" id="KW-0641">Proline biosynthesis</keyword>
<dbReference type="SUPFAM" id="SSF51735">
    <property type="entry name" value="NAD(P)-binding Rossmann-fold domains"/>
    <property type="match status" value="1"/>
</dbReference>
<feature type="binding site" evidence="7">
    <location>
        <begin position="21"/>
        <end position="26"/>
    </location>
    <ligand>
        <name>NADP(+)</name>
        <dbReference type="ChEBI" id="CHEBI:58349"/>
    </ligand>
</feature>
<dbReference type="HAMAP" id="MF_01925">
    <property type="entry name" value="P5C_reductase"/>
    <property type="match status" value="1"/>
</dbReference>
<proteinExistence type="inferred from homology"/>
<dbReference type="InterPro" id="IPR036291">
    <property type="entry name" value="NAD(P)-bd_dom_sf"/>
</dbReference>
<evidence type="ECO:0000256" key="1">
    <source>
        <dbReference type="ARBA" id="ARBA00005205"/>
    </source>
</evidence>
<sequence length="314" mass="32979">MSELPRYCLAAGITQPKLLFIGGGNMASALVNGCVTSGFAAQSDIAISCRSESTLEKWKCQGFEDVFTSTSSMLKAYPHGIIVLAVKPQARHDVIGSLLSDNISLTGCPLLISILAGVDEKLLEKELSAVGYSGPIIRLFPNTAVAIGSGASIICAEPGVSDEMITLVKTFASKVGLCLRVDSRNFNAYGAISGSAPAWTKVPFEQVPVERVTAMSQTARTVLLHVYMFIESLADGGVFAGCSRETALQLAAQTVMGAAEMVLESKEHPAALKDKVCSPGGTTIAGLRELEKSGFRSAIIEAVKAAADRANSMQ</sequence>
<evidence type="ECO:0000259" key="9">
    <source>
        <dbReference type="Pfam" id="PF14748"/>
    </source>
</evidence>
<feature type="domain" description="Pyrroline-5-carboxylate reductase dimerisation" evidence="9">
    <location>
        <begin position="226"/>
        <end position="313"/>
    </location>
</feature>
<comment type="pathway">
    <text evidence="1">Amino-acid biosynthesis; L-proline biosynthesis; L-proline from L-glutamate 5-semialdehyde: step 1/1.</text>
</comment>
<dbReference type="EMBL" id="JARK01001349">
    <property type="protein sequence ID" value="EYC24489.1"/>
    <property type="molecule type" value="Genomic_DNA"/>
</dbReference>
<evidence type="ECO:0000256" key="5">
    <source>
        <dbReference type="ARBA" id="ARBA00022857"/>
    </source>
</evidence>
<dbReference type="STRING" id="53326.A0A016V9Z8"/>
<dbReference type="PANTHER" id="PTHR11645">
    <property type="entry name" value="PYRROLINE-5-CARBOXYLATE REDUCTASE"/>
    <property type="match status" value="1"/>
</dbReference>
<dbReference type="Pfam" id="PF14748">
    <property type="entry name" value="P5CR_dimer"/>
    <property type="match status" value="1"/>
</dbReference>
<dbReference type="UniPathway" id="UPA00098">
    <property type="reaction ID" value="UER00361"/>
</dbReference>
<keyword evidence="6" id="KW-0560">Oxidoreductase</keyword>
<dbReference type="InterPro" id="IPR000304">
    <property type="entry name" value="Pyrroline-COOH_reductase"/>
</dbReference>
<dbReference type="InterPro" id="IPR029036">
    <property type="entry name" value="P5CR_dimer"/>
</dbReference>
<dbReference type="FunFam" id="1.10.3730.10:FF:000001">
    <property type="entry name" value="Pyrroline-5-carboxylate reductase"/>
    <property type="match status" value="1"/>
</dbReference>
<dbReference type="EC" id="1.5.1.2" evidence="3"/>
<dbReference type="AlphaFoldDB" id="A0A016V9Z8"/>
<dbReference type="InterPro" id="IPR053790">
    <property type="entry name" value="P5CR-like_CS"/>
</dbReference>
<evidence type="ECO:0000313" key="11">
    <source>
        <dbReference type="Proteomes" id="UP000024635"/>
    </source>
</evidence>
<dbReference type="PIRSF" id="PIRSF000193">
    <property type="entry name" value="Pyrrol-5-carb_rd"/>
    <property type="match status" value="1"/>
</dbReference>
<feature type="domain" description="Pyrroline-5-carboxylate reductase catalytic N-terminal" evidence="8">
    <location>
        <begin position="18"/>
        <end position="116"/>
    </location>
</feature>